<feature type="transmembrane region" description="Helical" evidence="6">
    <location>
        <begin position="76"/>
        <end position="94"/>
    </location>
</feature>
<feature type="transmembrane region" description="Helical" evidence="6">
    <location>
        <begin position="51"/>
        <end position="70"/>
    </location>
</feature>
<comment type="subcellular location">
    <subcellularLocation>
        <location evidence="1">Cell membrane</location>
        <topology evidence="1">Multi-pass membrane protein</topology>
    </subcellularLocation>
</comment>
<evidence type="ECO:0000256" key="4">
    <source>
        <dbReference type="ARBA" id="ARBA00022989"/>
    </source>
</evidence>
<evidence type="ECO:0000256" key="2">
    <source>
        <dbReference type="ARBA" id="ARBA00022475"/>
    </source>
</evidence>
<dbReference type="AlphaFoldDB" id="D1BY32"/>
<dbReference type="KEGG" id="xce:Xcel_0841"/>
<dbReference type="STRING" id="446471.Xcel_0841"/>
<evidence type="ECO:0000256" key="6">
    <source>
        <dbReference type="SAM" id="Phobius"/>
    </source>
</evidence>
<dbReference type="OrthoDB" id="5243396at2"/>
<keyword evidence="5 6" id="KW-0472">Membrane</keyword>
<proteinExistence type="predicted"/>
<feature type="transmembrane region" description="Helical" evidence="6">
    <location>
        <begin position="223"/>
        <end position="242"/>
    </location>
</feature>
<keyword evidence="9" id="KW-1185">Reference proteome</keyword>
<evidence type="ECO:0000313" key="9">
    <source>
        <dbReference type="Proteomes" id="UP000002255"/>
    </source>
</evidence>
<accession>D1BY32</accession>
<keyword evidence="4 6" id="KW-1133">Transmembrane helix</keyword>
<dbReference type="HOGENOM" id="CLU_068419_1_0_11"/>
<reference evidence="9" key="1">
    <citation type="submission" date="2009-11" db="EMBL/GenBank/DDBJ databases">
        <title>The complete chromosome of Xylanimonas cellulosilytica DSM 15894.</title>
        <authorList>
            <consortium name="US DOE Joint Genome Institute (JGI-PGF)"/>
            <person name="Lucas S."/>
            <person name="Copeland A."/>
            <person name="Lapidus A."/>
            <person name="Glavina del Rio T."/>
            <person name="Dalin E."/>
            <person name="Tice H."/>
            <person name="Bruce D."/>
            <person name="Goodwin L."/>
            <person name="Pitluck S."/>
            <person name="Kyrpides N."/>
            <person name="Mavromatis K."/>
            <person name="Ivanova N."/>
            <person name="Mikhailova N."/>
            <person name="Foster B."/>
            <person name="Clum A."/>
            <person name="Brettin T."/>
            <person name="Detter J.C."/>
            <person name="Han C."/>
            <person name="Larimer F."/>
            <person name="Land M."/>
            <person name="Hauser L."/>
            <person name="Markowitz V."/>
            <person name="Cheng J.F."/>
            <person name="Hugenholtz P."/>
            <person name="Woyke T."/>
            <person name="Wu D."/>
            <person name="Gehrich-Schroeter G."/>
            <person name="Schneider S."/>
            <person name="Pukall S.R."/>
            <person name="Klenk H.P."/>
            <person name="Eisen J.A."/>
        </authorList>
    </citation>
    <scope>NUCLEOTIDE SEQUENCE [LARGE SCALE GENOMIC DNA]</scope>
    <source>
        <strain evidence="9">DSM 15894 / CECT 5975 / LMG 20990 / XIL07</strain>
    </source>
</reference>
<dbReference type="RefSeq" id="WP_012877617.1">
    <property type="nucleotide sequence ID" value="NC_013530.1"/>
</dbReference>
<feature type="domain" description="Type II secretion system protein GspF" evidence="7">
    <location>
        <begin position="109"/>
        <end position="236"/>
    </location>
</feature>
<dbReference type="eggNOG" id="COG4965">
    <property type="taxonomic scope" value="Bacteria"/>
</dbReference>
<reference evidence="8 9" key="2">
    <citation type="journal article" date="2010" name="Stand. Genomic Sci.">
        <title>Complete genome sequence of Xylanimonas cellulosilytica type strain (XIL07).</title>
        <authorList>
            <person name="Foster B."/>
            <person name="Pukall R."/>
            <person name="Abt B."/>
            <person name="Nolan M."/>
            <person name="Glavina Del Rio T."/>
            <person name="Chen F."/>
            <person name="Lucas S."/>
            <person name="Tice H."/>
            <person name="Pitluck S."/>
            <person name="Cheng J.-F."/>
            <person name="Chertkov O."/>
            <person name="Brettin T."/>
            <person name="Han C."/>
            <person name="Detter J.C."/>
            <person name="Bruce D."/>
            <person name="Goodwin L."/>
            <person name="Ivanova N."/>
            <person name="Mavromatis K."/>
            <person name="Pati A."/>
            <person name="Mikhailova N."/>
            <person name="Chen A."/>
            <person name="Palaniappan K."/>
            <person name="Land M."/>
            <person name="Hauser L."/>
            <person name="Chang Y.-J."/>
            <person name="Jeffries C.D."/>
            <person name="Chain P."/>
            <person name="Rohde M."/>
            <person name="Goeker M."/>
            <person name="Bristow J."/>
            <person name="Eisen J.A."/>
            <person name="Markowitz V."/>
            <person name="Hugenholtz P."/>
            <person name="Kyrpides N.C."/>
            <person name="Klenk H.-P."/>
            <person name="Lapidus A."/>
        </authorList>
    </citation>
    <scope>NUCLEOTIDE SEQUENCE [LARGE SCALE GENOMIC DNA]</scope>
    <source>
        <strain evidence="9">DSM 15894 / CECT 5975 / LMG 20990 / XIL07</strain>
    </source>
</reference>
<evidence type="ECO:0000259" key="7">
    <source>
        <dbReference type="Pfam" id="PF00482"/>
    </source>
</evidence>
<keyword evidence="3 6" id="KW-0812">Transmembrane</keyword>
<sequence length="289" mass="30474">MIPQLADPLLPGLFGALVAVGLFLVVWGYVPRPEGVRTSVGRTSPLGRVTHRTWVLAGAGLAAGVVVWAFTHWVLAVVVAPIAALGLPSLLTAAPAKARIARLEALEEWTRSLSGVLVAGVGLEQALVSTLRSAPTVLEPQLRLLTARLNARWSTEAALRAFADDLDDATGDLVAANLILAARRRGAGLATVLASLADSVAADVRSRRQIEADRAKPRATARWVTIISAGVLLVLTFSGQYVQPFSTPLGQVVLALLLAAYVATLVWLKRLSNGEEVPRVMGASARVAR</sequence>
<feature type="transmembrane region" description="Helical" evidence="6">
    <location>
        <begin position="12"/>
        <end position="30"/>
    </location>
</feature>
<dbReference type="PANTHER" id="PTHR35007:SF3">
    <property type="entry name" value="POSSIBLE CONSERVED ALANINE RICH MEMBRANE PROTEIN"/>
    <property type="match status" value="1"/>
</dbReference>
<dbReference type="Proteomes" id="UP000002255">
    <property type="component" value="Chromosome"/>
</dbReference>
<keyword evidence="2" id="KW-1003">Cell membrane</keyword>
<evidence type="ECO:0000256" key="1">
    <source>
        <dbReference type="ARBA" id="ARBA00004651"/>
    </source>
</evidence>
<evidence type="ECO:0000313" key="8">
    <source>
        <dbReference type="EMBL" id="ACZ29875.1"/>
    </source>
</evidence>
<name>D1BY32_XYLCX</name>
<organism evidence="8 9">
    <name type="scientific">Xylanimonas cellulosilytica (strain DSM 15894 / JCM 12276 / CECT 5975 / KCTC 9989 / LMG 20990 / NBRC 107835 / XIL07)</name>
    <dbReference type="NCBI Taxonomy" id="446471"/>
    <lineage>
        <taxon>Bacteria</taxon>
        <taxon>Bacillati</taxon>
        <taxon>Actinomycetota</taxon>
        <taxon>Actinomycetes</taxon>
        <taxon>Micrococcales</taxon>
        <taxon>Promicromonosporaceae</taxon>
        <taxon>Xylanimonas</taxon>
    </lineage>
</organism>
<dbReference type="Pfam" id="PF00482">
    <property type="entry name" value="T2SSF"/>
    <property type="match status" value="1"/>
</dbReference>
<feature type="transmembrane region" description="Helical" evidence="6">
    <location>
        <begin position="248"/>
        <end position="268"/>
    </location>
</feature>
<evidence type="ECO:0000256" key="5">
    <source>
        <dbReference type="ARBA" id="ARBA00023136"/>
    </source>
</evidence>
<dbReference type="PANTHER" id="PTHR35007">
    <property type="entry name" value="INTEGRAL MEMBRANE PROTEIN-RELATED"/>
    <property type="match status" value="1"/>
</dbReference>
<dbReference type="GO" id="GO:0005886">
    <property type="term" value="C:plasma membrane"/>
    <property type="evidence" value="ECO:0007669"/>
    <property type="project" value="UniProtKB-SubCell"/>
</dbReference>
<dbReference type="InterPro" id="IPR018076">
    <property type="entry name" value="T2SS_GspF_dom"/>
</dbReference>
<dbReference type="EMBL" id="CP001821">
    <property type="protein sequence ID" value="ACZ29875.1"/>
    <property type="molecule type" value="Genomic_DNA"/>
</dbReference>
<gene>
    <name evidence="8" type="ordered locus">Xcel_0841</name>
</gene>
<protein>
    <submittedName>
        <fullName evidence="8">Type II secretion system protein</fullName>
    </submittedName>
</protein>
<evidence type="ECO:0000256" key="3">
    <source>
        <dbReference type="ARBA" id="ARBA00022692"/>
    </source>
</evidence>